<dbReference type="Proteomes" id="UP000585665">
    <property type="component" value="Unassembled WGS sequence"/>
</dbReference>
<dbReference type="EMBL" id="JABXXR010000001">
    <property type="protein sequence ID" value="NVN38957.1"/>
    <property type="molecule type" value="Genomic_DNA"/>
</dbReference>
<organism evidence="1 2">
    <name type="scientific">Ameyamaea chiangmaiensis</name>
    <dbReference type="NCBI Taxonomy" id="442969"/>
    <lineage>
        <taxon>Bacteria</taxon>
        <taxon>Pseudomonadati</taxon>
        <taxon>Pseudomonadota</taxon>
        <taxon>Alphaproteobacteria</taxon>
        <taxon>Acetobacterales</taxon>
        <taxon>Acetobacteraceae</taxon>
        <taxon>Ameyamaea</taxon>
    </lineage>
</organism>
<evidence type="ECO:0000313" key="2">
    <source>
        <dbReference type="Proteomes" id="UP000585665"/>
    </source>
</evidence>
<dbReference type="InterPro" id="IPR007709">
    <property type="entry name" value="N-FG_amidohydro"/>
</dbReference>
<dbReference type="AlphaFoldDB" id="A0A850P2R3"/>
<accession>A0A850P2R3</accession>
<dbReference type="Gene3D" id="3.40.630.40">
    <property type="entry name" value="Zn-dependent exopeptidases"/>
    <property type="match status" value="1"/>
</dbReference>
<dbReference type="SUPFAM" id="SSF53187">
    <property type="entry name" value="Zn-dependent exopeptidases"/>
    <property type="match status" value="1"/>
</dbReference>
<sequence length="266" mass="28910">MDPALFTLNPGTTPVLVTIPHAGRHVPRDILDRFGSIGQACVDTDWWMEALYDGAAARGIGVLRATHSRYVVDLNRGADDGVLYPGLPVTGLVPHLTFDGDPIYRDGEAPGPDETAARVASYWRPYHDAITQELDRLRAQFGTAILWDAHSIRSEIPRLFEGVLPDLNIGTHDGASCAASLADAVRQVAAASGYSHVYNGRFKGGYTTRHYGQPERGIHAIQLELAQTTYLASENAPWPVSPAKADALCTTINAMLDRLLGWCYTS</sequence>
<dbReference type="InterPro" id="IPR010247">
    <property type="entry name" value="HutG_amidohyd"/>
</dbReference>
<reference evidence="1 2" key="1">
    <citation type="submission" date="2020-06" db="EMBL/GenBank/DDBJ databases">
        <title>Description of novel acetic acid bacteria.</title>
        <authorList>
            <person name="Sombolestani A."/>
        </authorList>
    </citation>
    <scope>NUCLEOTIDE SEQUENCE [LARGE SCALE GENOMIC DNA]</scope>
    <source>
        <strain evidence="1 2">LMG 27010</strain>
    </source>
</reference>
<evidence type="ECO:0000313" key="1">
    <source>
        <dbReference type="EMBL" id="NVN38957.1"/>
    </source>
</evidence>
<keyword evidence="1" id="KW-0378">Hydrolase</keyword>
<dbReference type="NCBIfam" id="TIGR02017">
    <property type="entry name" value="hutG_amidohyd"/>
    <property type="match status" value="1"/>
</dbReference>
<keyword evidence="2" id="KW-1185">Reference proteome</keyword>
<proteinExistence type="predicted"/>
<protein>
    <submittedName>
        <fullName evidence="1">N-formylglutamate deformylase</fullName>
        <ecNumber evidence="1">3.5.1.68</ecNumber>
    </submittedName>
</protein>
<dbReference type="GO" id="GO:0050129">
    <property type="term" value="F:N-formylglutamate deformylase activity"/>
    <property type="evidence" value="ECO:0007669"/>
    <property type="project" value="UniProtKB-EC"/>
</dbReference>
<dbReference type="Pfam" id="PF05013">
    <property type="entry name" value="FGase"/>
    <property type="match status" value="1"/>
</dbReference>
<name>A0A850P2R3_9PROT</name>
<dbReference type="RefSeq" id="WP_176611985.1">
    <property type="nucleotide sequence ID" value="NZ_JABXXR010000001.1"/>
</dbReference>
<dbReference type="EC" id="3.5.1.68" evidence="1"/>
<comment type="caution">
    <text evidence="1">The sequence shown here is derived from an EMBL/GenBank/DDBJ whole genome shotgun (WGS) entry which is preliminary data.</text>
</comment>
<gene>
    <name evidence="1" type="primary">hutG</name>
    <name evidence="1" type="ORF">HUK82_00055</name>
</gene>